<dbReference type="InterPro" id="IPR027417">
    <property type="entry name" value="P-loop_NTPase"/>
</dbReference>
<organism evidence="2 3">
    <name type="scientific">Thauera phenylacetica B4P</name>
    <dbReference type="NCBI Taxonomy" id="1234382"/>
    <lineage>
        <taxon>Bacteria</taxon>
        <taxon>Pseudomonadati</taxon>
        <taxon>Pseudomonadota</taxon>
        <taxon>Betaproteobacteria</taxon>
        <taxon>Rhodocyclales</taxon>
        <taxon>Zoogloeaceae</taxon>
        <taxon>Thauera</taxon>
    </lineage>
</organism>
<accession>N6ZU04</accession>
<protein>
    <submittedName>
        <fullName evidence="2">Non-specific serine/threonine protein kinase</fullName>
    </submittedName>
</protein>
<evidence type="ECO:0000313" key="2">
    <source>
        <dbReference type="EMBL" id="ENO97813.1"/>
    </source>
</evidence>
<name>N6ZU04_9RHOO</name>
<evidence type="ECO:0000256" key="1">
    <source>
        <dbReference type="SAM" id="MobiDB-lite"/>
    </source>
</evidence>
<dbReference type="AlphaFoldDB" id="N6ZU04"/>
<sequence>MLEQRAARIHRLGQQRPIRVIHFVARGTIEEGMLSVLAFKRSLAAGILDGAGAGADVALGGSRLARFMKEIEAVTGAGTQLLEALASAGQPADGGPAHGPAKLRRMSGSRPVRTHFCAM</sequence>
<comment type="caution">
    <text evidence="2">The sequence shown here is derived from an EMBL/GenBank/DDBJ whole genome shotgun (WGS) entry which is preliminary data.</text>
</comment>
<keyword evidence="3" id="KW-1185">Reference proteome</keyword>
<keyword evidence="2" id="KW-0808">Transferase</keyword>
<keyword evidence="2" id="KW-0723">Serine/threonine-protein kinase</keyword>
<dbReference type="Gene3D" id="3.40.50.300">
    <property type="entry name" value="P-loop containing nucleotide triphosphate hydrolases"/>
    <property type="match status" value="1"/>
</dbReference>
<dbReference type="GO" id="GO:0004674">
    <property type="term" value="F:protein serine/threonine kinase activity"/>
    <property type="evidence" value="ECO:0007669"/>
    <property type="project" value="UniProtKB-KW"/>
</dbReference>
<gene>
    <name evidence="2" type="ORF">C667_06991</name>
</gene>
<dbReference type="EMBL" id="AMXF01000031">
    <property type="protein sequence ID" value="ENO97813.1"/>
    <property type="molecule type" value="Genomic_DNA"/>
</dbReference>
<dbReference type="Proteomes" id="UP000013047">
    <property type="component" value="Unassembled WGS sequence"/>
</dbReference>
<evidence type="ECO:0000313" key="3">
    <source>
        <dbReference type="Proteomes" id="UP000013047"/>
    </source>
</evidence>
<dbReference type="SUPFAM" id="SSF52540">
    <property type="entry name" value="P-loop containing nucleoside triphosphate hydrolases"/>
    <property type="match status" value="1"/>
</dbReference>
<reference evidence="2 3" key="1">
    <citation type="submission" date="2012-09" db="EMBL/GenBank/DDBJ databases">
        <title>Draft Genome Sequences of 6 Strains from Genus Thauera.</title>
        <authorList>
            <person name="Liu B."/>
            <person name="Shapleigh J.P."/>
            <person name="Frostegard A.H."/>
        </authorList>
    </citation>
    <scope>NUCLEOTIDE SEQUENCE [LARGE SCALE GENOMIC DNA]</scope>
    <source>
        <strain evidence="2 3">B4P</strain>
    </source>
</reference>
<feature type="region of interest" description="Disordered" evidence="1">
    <location>
        <begin position="88"/>
        <end position="110"/>
    </location>
</feature>
<proteinExistence type="predicted"/>
<keyword evidence="2" id="KW-0418">Kinase</keyword>